<dbReference type="SUPFAM" id="SSF56801">
    <property type="entry name" value="Acetyl-CoA synthetase-like"/>
    <property type="match status" value="1"/>
</dbReference>
<comment type="caution">
    <text evidence="4">The sequence shown here is derived from an EMBL/GenBank/DDBJ whole genome shotgun (WGS) entry which is preliminary data.</text>
</comment>
<keyword evidence="5" id="KW-1185">Reference proteome</keyword>
<dbReference type="InterPro" id="IPR045851">
    <property type="entry name" value="AMP-bd_C_sf"/>
</dbReference>
<dbReference type="PROSITE" id="PS00455">
    <property type="entry name" value="AMP_BINDING"/>
    <property type="match status" value="1"/>
</dbReference>
<evidence type="ECO:0000313" key="5">
    <source>
        <dbReference type="Proteomes" id="UP000774617"/>
    </source>
</evidence>
<dbReference type="PANTHER" id="PTHR43201:SF6">
    <property type="entry name" value="ACYL COA SYNTHETASE (EUROFUNG)"/>
    <property type="match status" value="1"/>
</dbReference>
<organism evidence="4 5">
    <name type="scientific">Macrophomina phaseolina</name>
    <dbReference type="NCBI Taxonomy" id="35725"/>
    <lineage>
        <taxon>Eukaryota</taxon>
        <taxon>Fungi</taxon>
        <taxon>Dikarya</taxon>
        <taxon>Ascomycota</taxon>
        <taxon>Pezizomycotina</taxon>
        <taxon>Dothideomycetes</taxon>
        <taxon>Dothideomycetes incertae sedis</taxon>
        <taxon>Botryosphaeriales</taxon>
        <taxon>Botryosphaeriaceae</taxon>
        <taxon>Macrophomina</taxon>
    </lineage>
</organism>
<proteinExistence type="predicted"/>
<dbReference type="Proteomes" id="UP000774617">
    <property type="component" value="Unassembled WGS sequence"/>
</dbReference>
<dbReference type="InterPro" id="IPR020845">
    <property type="entry name" value="AMP-binding_CS"/>
</dbReference>
<feature type="domain" description="AMP-dependent synthetase/ligase" evidence="2">
    <location>
        <begin position="32"/>
        <end position="433"/>
    </location>
</feature>
<evidence type="ECO:0000256" key="1">
    <source>
        <dbReference type="SAM" id="MobiDB-lite"/>
    </source>
</evidence>
<name>A0ABQ8GSL7_9PEZI</name>
<reference evidence="4 5" key="1">
    <citation type="journal article" date="2021" name="Nat. Commun.">
        <title>Genetic determinants of endophytism in the Arabidopsis root mycobiome.</title>
        <authorList>
            <person name="Mesny F."/>
            <person name="Miyauchi S."/>
            <person name="Thiergart T."/>
            <person name="Pickel B."/>
            <person name="Atanasova L."/>
            <person name="Karlsson M."/>
            <person name="Huettel B."/>
            <person name="Barry K.W."/>
            <person name="Haridas S."/>
            <person name="Chen C."/>
            <person name="Bauer D."/>
            <person name="Andreopoulos W."/>
            <person name="Pangilinan J."/>
            <person name="LaButti K."/>
            <person name="Riley R."/>
            <person name="Lipzen A."/>
            <person name="Clum A."/>
            <person name="Drula E."/>
            <person name="Henrissat B."/>
            <person name="Kohler A."/>
            <person name="Grigoriev I.V."/>
            <person name="Martin F.M."/>
            <person name="Hacquard S."/>
        </authorList>
    </citation>
    <scope>NUCLEOTIDE SEQUENCE [LARGE SCALE GENOMIC DNA]</scope>
    <source>
        <strain evidence="4 5">MPI-SDFR-AT-0080</strain>
    </source>
</reference>
<dbReference type="PANTHER" id="PTHR43201">
    <property type="entry name" value="ACYL-COA SYNTHETASE"/>
    <property type="match status" value="1"/>
</dbReference>
<evidence type="ECO:0008006" key="6">
    <source>
        <dbReference type="Google" id="ProtNLM"/>
    </source>
</evidence>
<feature type="domain" description="AMP-binding enzyme C-terminal" evidence="3">
    <location>
        <begin position="488"/>
        <end position="570"/>
    </location>
</feature>
<sequence length="593" mass="65183">MATFQPNTSELSLVYGPTDKPLWETTLGNFLNEQVQKFGDKTAVAFPWQNVQFTYKNLAERSLIVARGLLAHNLKPGDFVGIFAGNRYEYLEVFLGASQIGCPVVVLNNTYTPQELVRALSQSSCKLLFISTSLKDKSFNEHIHLVLGNTKDTRVLSELQIVTFGPPRADLRTARLQSYETFTGTHPTPLERQRIKRAGSHVCPSDVVNLQFTSGTTGAPKAAMLTHRNILNNAHHVGIRLALTPHSTLCCPPPLFHCFGLVMGFLAALAHGSAIVFPSETFDAGRTLAVLRAWGCDVLLGVPTMFLAELEGLRHEQGGNRGEEEEEKNKNKNKKKGLRVRAALAAGSPVPGPLVGRLEREMGVRSVVVAYGMTETSPVSFMTEDGEQQVPGAVGTVMPHMRAKVVDRTGRVVPRGTRGELCTSGYALMKGYFGNAEATREVMRVDEEGTVWMHTGDECVIDEKGVCHITGRIKDIIIRGGENIFPAEIEERLLAHAMVAEACVVGIRDEKYGEVVGCFLRPVRHGEKAGTVALQEWVRESLGRHKAPQWVFWIGDPAVGDDFPKTASGKHQKHILRKLGNRLVSQVTVKPRL</sequence>
<protein>
    <recommendedName>
        <fullName evidence="6">AMP-dependent synthetase/ligase</fullName>
    </recommendedName>
</protein>
<feature type="region of interest" description="Disordered" evidence="1">
    <location>
        <begin position="316"/>
        <end position="337"/>
    </location>
</feature>
<dbReference type="InterPro" id="IPR042099">
    <property type="entry name" value="ANL_N_sf"/>
</dbReference>
<feature type="compositionally biased region" description="Basic and acidic residues" evidence="1">
    <location>
        <begin position="316"/>
        <end position="330"/>
    </location>
</feature>
<dbReference type="InterPro" id="IPR000873">
    <property type="entry name" value="AMP-dep_synth/lig_dom"/>
</dbReference>
<dbReference type="Gene3D" id="3.40.50.12780">
    <property type="entry name" value="N-terminal domain of ligase-like"/>
    <property type="match status" value="1"/>
</dbReference>
<dbReference type="EMBL" id="JAGTJR010000002">
    <property type="protein sequence ID" value="KAH7063486.1"/>
    <property type="molecule type" value="Genomic_DNA"/>
</dbReference>
<evidence type="ECO:0000259" key="2">
    <source>
        <dbReference type="Pfam" id="PF00501"/>
    </source>
</evidence>
<evidence type="ECO:0000259" key="3">
    <source>
        <dbReference type="Pfam" id="PF13193"/>
    </source>
</evidence>
<dbReference type="Pfam" id="PF13193">
    <property type="entry name" value="AMP-binding_C"/>
    <property type="match status" value="1"/>
</dbReference>
<evidence type="ECO:0000313" key="4">
    <source>
        <dbReference type="EMBL" id="KAH7063486.1"/>
    </source>
</evidence>
<dbReference type="Pfam" id="PF00501">
    <property type="entry name" value="AMP-binding"/>
    <property type="match status" value="1"/>
</dbReference>
<dbReference type="InterPro" id="IPR025110">
    <property type="entry name" value="AMP-bd_C"/>
</dbReference>
<accession>A0ABQ8GSL7</accession>
<gene>
    <name evidence="4" type="ORF">B0J12DRAFT_171328</name>
</gene>
<dbReference type="Gene3D" id="3.30.300.30">
    <property type="match status" value="1"/>
</dbReference>